<evidence type="ECO:0000313" key="1">
    <source>
        <dbReference type="EMBL" id="KAJ8616476.1"/>
    </source>
</evidence>
<name>A0ACC2K627_PERAE</name>
<keyword evidence="2" id="KW-1185">Reference proteome</keyword>
<sequence>MKRSFPAGGEESVCVCQMDTGGGGSGFHGLKLFGATITMEGTQGNENVKESENDSPEKTLEKALRCPRCKSMETKFCYFNNYNINQPRHFCRGCRRYWTVDLRRDPEERSIWGRPP</sequence>
<protein>
    <submittedName>
        <fullName evidence="1">Uncharacterized protein</fullName>
    </submittedName>
</protein>
<dbReference type="EMBL" id="CM056820">
    <property type="protein sequence ID" value="KAJ8616476.1"/>
    <property type="molecule type" value="Genomic_DNA"/>
</dbReference>
<proteinExistence type="predicted"/>
<dbReference type="Proteomes" id="UP001234297">
    <property type="component" value="Chromosome 12"/>
</dbReference>
<comment type="caution">
    <text evidence="1">The sequence shown here is derived from an EMBL/GenBank/DDBJ whole genome shotgun (WGS) entry which is preliminary data.</text>
</comment>
<organism evidence="1 2">
    <name type="scientific">Persea americana</name>
    <name type="common">Avocado</name>
    <dbReference type="NCBI Taxonomy" id="3435"/>
    <lineage>
        <taxon>Eukaryota</taxon>
        <taxon>Viridiplantae</taxon>
        <taxon>Streptophyta</taxon>
        <taxon>Embryophyta</taxon>
        <taxon>Tracheophyta</taxon>
        <taxon>Spermatophyta</taxon>
        <taxon>Magnoliopsida</taxon>
        <taxon>Magnoliidae</taxon>
        <taxon>Laurales</taxon>
        <taxon>Lauraceae</taxon>
        <taxon>Persea</taxon>
    </lineage>
</organism>
<gene>
    <name evidence="1" type="ORF">MRB53_035848</name>
</gene>
<reference evidence="1 2" key="1">
    <citation type="journal article" date="2022" name="Hortic Res">
        <title>A haplotype resolved chromosomal level avocado genome allows analysis of novel avocado genes.</title>
        <authorList>
            <person name="Nath O."/>
            <person name="Fletcher S.J."/>
            <person name="Hayward A."/>
            <person name="Shaw L.M."/>
            <person name="Masouleh A.K."/>
            <person name="Furtado A."/>
            <person name="Henry R.J."/>
            <person name="Mitter N."/>
        </authorList>
    </citation>
    <scope>NUCLEOTIDE SEQUENCE [LARGE SCALE GENOMIC DNA]</scope>
    <source>
        <strain evidence="2">cv. Hass</strain>
    </source>
</reference>
<evidence type="ECO:0000313" key="2">
    <source>
        <dbReference type="Proteomes" id="UP001234297"/>
    </source>
</evidence>
<accession>A0ACC2K627</accession>